<dbReference type="FunFam" id="1.10.10.10:FF:000001">
    <property type="entry name" value="LysR family transcriptional regulator"/>
    <property type="match status" value="1"/>
</dbReference>
<comment type="similarity">
    <text evidence="1">Belongs to the LysR transcriptional regulatory family.</text>
</comment>
<dbReference type="Gene3D" id="3.40.190.290">
    <property type="match status" value="1"/>
</dbReference>
<evidence type="ECO:0000256" key="2">
    <source>
        <dbReference type="ARBA" id="ARBA00022491"/>
    </source>
</evidence>
<dbReference type="CDD" id="cd05466">
    <property type="entry name" value="PBP2_LTTR_substrate"/>
    <property type="match status" value="1"/>
</dbReference>
<dbReference type="SUPFAM" id="SSF53850">
    <property type="entry name" value="Periplasmic binding protein-like II"/>
    <property type="match status" value="1"/>
</dbReference>
<dbReference type="Pfam" id="PF03466">
    <property type="entry name" value="LysR_substrate"/>
    <property type="match status" value="1"/>
</dbReference>
<evidence type="ECO:0000256" key="4">
    <source>
        <dbReference type="ARBA" id="ARBA00023125"/>
    </source>
</evidence>
<name>A0A2N5E5R6_9GAMM</name>
<dbReference type="RefSeq" id="WP_101824065.1">
    <property type="nucleotide sequence ID" value="NZ_PJZH01000006.1"/>
</dbReference>
<dbReference type="SUPFAM" id="SSF46785">
    <property type="entry name" value="Winged helix' DNA-binding domain"/>
    <property type="match status" value="1"/>
</dbReference>
<keyword evidence="2" id="KW-0678">Repressor</keyword>
<sequence length="298" mass="33416">MRYSPEALQAFVQTAESGSFSAAARALGKSQSTISMAIANLEIDLGLSLFDRSGHKPRLTGAGQRVLAQAQEILQASQRLDELAIRLASHVEPRLSMAISDFWQADHHEQLLNRFSERFPDIEFECMIAEDEDVIALLQQGRAHLGVIRSQPRLPGEIALSRLQIKPEIAIWLHHAHPLAGRAQVTLNDLRPLRQLRLNTWQHNDRPQATGRVWSAPSYLLLLEMAEQGFGWAELPRWLVAQFGHDLLRELPVAGWPQQINVDAVWNRTRPPGPAGQWMLDQLCAQRAEPKGPGEEGE</sequence>
<keyword evidence="5" id="KW-0804">Transcription</keyword>
<dbReference type="GO" id="GO:0000976">
    <property type="term" value="F:transcription cis-regulatory region binding"/>
    <property type="evidence" value="ECO:0007669"/>
    <property type="project" value="TreeGrafter"/>
</dbReference>
<comment type="caution">
    <text evidence="7">The sequence shown here is derived from an EMBL/GenBank/DDBJ whole genome shotgun (WGS) entry which is preliminary data.</text>
</comment>
<keyword evidence="4" id="KW-0238">DNA-binding</keyword>
<gene>
    <name evidence="7" type="ORF">CYR32_09045</name>
</gene>
<evidence type="ECO:0000259" key="6">
    <source>
        <dbReference type="PROSITE" id="PS50931"/>
    </source>
</evidence>
<dbReference type="Gene3D" id="1.10.10.10">
    <property type="entry name" value="Winged helix-like DNA-binding domain superfamily/Winged helix DNA-binding domain"/>
    <property type="match status" value="1"/>
</dbReference>
<keyword evidence="8" id="KW-1185">Reference proteome</keyword>
<dbReference type="InterPro" id="IPR000847">
    <property type="entry name" value="LysR_HTH_N"/>
</dbReference>
<dbReference type="Proteomes" id="UP000234503">
    <property type="component" value="Unassembled WGS sequence"/>
</dbReference>
<proteinExistence type="inferred from homology"/>
<keyword evidence="3" id="KW-0805">Transcription regulation</keyword>
<dbReference type="PRINTS" id="PR00039">
    <property type="entry name" value="HTHLYSR"/>
</dbReference>
<evidence type="ECO:0000256" key="3">
    <source>
        <dbReference type="ARBA" id="ARBA00023015"/>
    </source>
</evidence>
<dbReference type="AlphaFoldDB" id="A0A2N5E5R6"/>
<dbReference type="InterPro" id="IPR036390">
    <property type="entry name" value="WH_DNA-bd_sf"/>
</dbReference>
<dbReference type="InterPro" id="IPR036388">
    <property type="entry name" value="WH-like_DNA-bd_sf"/>
</dbReference>
<evidence type="ECO:0000256" key="5">
    <source>
        <dbReference type="ARBA" id="ARBA00023163"/>
    </source>
</evidence>
<feature type="domain" description="HTH lysR-type" evidence="6">
    <location>
        <begin position="1"/>
        <end position="60"/>
    </location>
</feature>
<dbReference type="PROSITE" id="PS50931">
    <property type="entry name" value="HTH_LYSR"/>
    <property type="match status" value="1"/>
</dbReference>
<evidence type="ECO:0000313" key="7">
    <source>
        <dbReference type="EMBL" id="PLR36491.1"/>
    </source>
</evidence>
<dbReference type="OrthoDB" id="196624at2"/>
<dbReference type="PANTHER" id="PTHR30126">
    <property type="entry name" value="HTH-TYPE TRANSCRIPTIONAL REGULATOR"/>
    <property type="match status" value="1"/>
</dbReference>
<dbReference type="EMBL" id="PJZH01000006">
    <property type="protein sequence ID" value="PLR36491.1"/>
    <property type="molecule type" value="Genomic_DNA"/>
</dbReference>
<accession>A0A2N5E5R6</accession>
<organism evidence="7 8">
    <name type="scientific">Chimaeribacter coloradensis</name>
    <dbReference type="NCBI Taxonomy" id="2060068"/>
    <lineage>
        <taxon>Bacteria</taxon>
        <taxon>Pseudomonadati</taxon>
        <taxon>Pseudomonadota</taxon>
        <taxon>Gammaproteobacteria</taxon>
        <taxon>Enterobacterales</taxon>
        <taxon>Yersiniaceae</taxon>
        <taxon>Chimaeribacter</taxon>
    </lineage>
</organism>
<dbReference type="InterPro" id="IPR005119">
    <property type="entry name" value="LysR_subst-bd"/>
</dbReference>
<protein>
    <submittedName>
        <fullName evidence="7">LysR family transcriptional regulator</fullName>
    </submittedName>
</protein>
<reference evidence="7 8" key="1">
    <citation type="submission" date="2017-12" db="EMBL/GenBank/DDBJ databases">
        <title>Characterization of six clinical isolates of Enterochimera gen. nov., a novel genus of the Yersiniaciae family and the three species Enterochimera arupensis sp. nov., Enterochimera coloradensis sp. nov, and Enterochimera californica sp. nov.</title>
        <authorList>
            <person name="Rossi A."/>
            <person name="Fisher M."/>
        </authorList>
    </citation>
    <scope>NUCLEOTIDE SEQUENCE [LARGE SCALE GENOMIC DNA]</scope>
    <source>
        <strain evidence="8">2016-Iso4</strain>
    </source>
</reference>
<dbReference type="GO" id="GO:0003700">
    <property type="term" value="F:DNA-binding transcription factor activity"/>
    <property type="evidence" value="ECO:0007669"/>
    <property type="project" value="InterPro"/>
</dbReference>
<dbReference type="Pfam" id="PF00126">
    <property type="entry name" value="HTH_1"/>
    <property type="match status" value="1"/>
</dbReference>
<evidence type="ECO:0000313" key="8">
    <source>
        <dbReference type="Proteomes" id="UP000234503"/>
    </source>
</evidence>
<dbReference type="PANTHER" id="PTHR30126:SF91">
    <property type="entry name" value="LYSR FAMILY TRANSCRIPTIONAL REGULATOR"/>
    <property type="match status" value="1"/>
</dbReference>
<evidence type="ECO:0000256" key="1">
    <source>
        <dbReference type="ARBA" id="ARBA00009437"/>
    </source>
</evidence>